<organism evidence="9 10">
    <name type="scientific">Alkalibacter rhizosphaerae</name>
    <dbReference type="NCBI Taxonomy" id="2815577"/>
    <lineage>
        <taxon>Bacteria</taxon>
        <taxon>Bacillati</taxon>
        <taxon>Bacillota</taxon>
        <taxon>Clostridia</taxon>
        <taxon>Eubacteriales</taxon>
        <taxon>Eubacteriaceae</taxon>
        <taxon>Alkalibacter</taxon>
    </lineage>
</organism>
<feature type="binding site" evidence="5">
    <location>
        <begin position="121"/>
        <end position="125"/>
    </location>
    <ligand>
        <name>S-adenosyl-L-methionine</name>
        <dbReference type="ChEBI" id="CHEBI:59789"/>
    </ligand>
</feature>
<dbReference type="NCBIfam" id="TIGR03534">
    <property type="entry name" value="RF_mod_PrmC"/>
    <property type="match status" value="1"/>
</dbReference>
<dbReference type="InterPro" id="IPR004556">
    <property type="entry name" value="HemK-like"/>
</dbReference>
<dbReference type="SUPFAM" id="SSF53335">
    <property type="entry name" value="S-adenosyl-L-methionine-dependent methyltransferases"/>
    <property type="match status" value="1"/>
</dbReference>
<feature type="domain" description="Methyltransferase small" evidence="7">
    <location>
        <begin position="108"/>
        <end position="195"/>
    </location>
</feature>
<evidence type="ECO:0000256" key="1">
    <source>
        <dbReference type="ARBA" id="ARBA00022603"/>
    </source>
</evidence>
<dbReference type="InterPro" id="IPR019874">
    <property type="entry name" value="RF_methyltr_PrmC"/>
</dbReference>
<dbReference type="InterPro" id="IPR002052">
    <property type="entry name" value="DNA_methylase_N6_adenine_CS"/>
</dbReference>
<feature type="binding site" evidence="5">
    <location>
        <position position="144"/>
    </location>
    <ligand>
        <name>S-adenosyl-L-methionine</name>
        <dbReference type="ChEBI" id="CHEBI:59789"/>
    </ligand>
</feature>
<gene>
    <name evidence="5 9" type="primary">prmC</name>
    <name evidence="9" type="ORF">J0B03_06855</name>
</gene>
<dbReference type="AlphaFoldDB" id="A0A975AHJ7"/>
<dbReference type="GO" id="GO:0003676">
    <property type="term" value="F:nucleic acid binding"/>
    <property type="evidence" value="ECO:0007669"/>
    <property type="project" value="InterPro"/>
</dbReference>
<feature type="compositionally biased region" description="Basic and acidic residues" evidence="6">
    <location>
        <begin position="249"/>
        <end position="262"/>
    </location>
</feature>
<dbReference type="GO" id="GO:0032259">
    <property type="term" value="P:methylation"/>
    <property type="evidence" value="ECO:0007669"/>
    <property type="project" value="UniProtKB-KW"/>
</dbReference>
<feature type="domain" description="Release factor glutamine methyltransferase N-terminal" evidence="8">
    <location>
        <begin position="5"/>
        <end position="75"/>
    </location>
</feature>
<dbReference type="EC" id="2.1.1.297" evidence="5"/>
<dbReference type="PANTHER" id="PTHR18895:SF74">
    <property type="entry name" value="MTRF1L RELEASE FACTOR GLUTAMINE METHYLTRANSFERASE"/>
    <property type="match status" value="1"/>
</dbReference>
<evidence type="ECO:0000256" key="5">
    <source>
        <dbReference type="HAMAP-Rule" id="MF_02126"/>
    </source>
</evidence>
<dbReference type="RefSeq" id="WP_207298897.1">
    <property type="nucleotide sequence ID" value="NZ_CP071444.1"/>
</dbReference>
<reference evidence="9" key="1">
    <citation type="submission" date="2021-03" db="EMBL/GenBank/DDBJ databases">
        <title>Alkalibacter marinus sp. nov., isolated from tidal flat sediment.</title>
        <authorList>
            <person name="Namirimu T."/>
            <person name="Yang J.-A."/>
            <person name="Yang S.-H."/>
            <person name="Kim Y.-J."/>
            <person name="Kwon K.K."/>
        </authorList>
    </citation>
    <scope>NUCLEOTIDE SEQUENCE</scope>
    <source>
        <strain evidence="9">ES005</strain>
    </source>
</reference>
<dbReference type="PANTHER" id="PTHR18895">
    <property type="entry name" value="HEMK METHYLTRANSFERASE"/>
    <property type="match status" value="1"/>
</dbReference>
<evidence type="ECO:0000256" key="6">
    <source>
        <dbReference type="SAM" id="MobiDB-lite"/>
    </source>
</evidence>
<dbReference type="Pfam" id="PF05175">
    <property type="entry name" value="MTS"/>
    <property type="match status" value="1"/>
</dbReference>
<protein>
    <recommendedName>
        <fullName evidence="5">Release factor glutamine methyltransferase</fullName>
        <shortName evidence="5">RF MTase</shortName>
        <ecNumber evidence="5">2.1.1.297</ecNumber>
    </recommendedName>
    <alternativeName>
        <fullName evidence="5">N5-glutamine methyltransferase PrmC</fullName>
    </alternativeName>
    <alternativeName>
        <fullName evidence="5">Protein-(glutamine-N5) MTase PrmC</fullName>
    </alternativeName>
    <alternativeName>
        <fullName evidence="5">Protein-glutamine N-methyltransferase PrmC</fullName>
    </alternativeName>
</protein>
<feature type="binding site" evidence="5">
    <location>
        <begin position="187"/>
        <end position="190"/>
    </location>
    <ligand>
        <name>substrate</name>
    </ligand>
</feature>
<dbReference type="Gene3D" id="3.40.50.150">
    <property type="entry name" value="Vaccinia Virus protein VP39"/>
    <property type="match status" value="1"/>
</dbReference>
<dbReference type="NCBIfam" id="TIGR00536">
    <property type="entry name" value="hemK_fam"/>
    <property type="match status" value="1"/>
</dbReference>
<comment type="function">
    <text evidence="5">Methylates the class 1 translation termination release factors RF1/PrfA and RF2/PrfB on the glutamine residue of the universally conserved GGQ motif.</text>
</comment>
<evidence type="ECO:0000256" key="4">
    <source>
        <dbReference type="ARBA" id="ARBA00048391"/>
    </source>
</evidence>
<comment type="catalytic activity">
    <reaction evidence="4 5">
        <text>L-glutaminyl-[peptide chain release factor] + S-adenosyl-L-methionine = N(5)-methyl-L-glutaminyl-[peptide chain release factor] + S-adenosyl-L-homocysteine + H(+)</text>
        <dbReference type="Rhea" id="RHEA:42896"/>
        <dbReference type="Rhea" id="RHEA-COMP:10271"/>
        <dbReference type="Rhea" id="RHEA-COMP:10272"/>
        <dbReference type="ChEBI" id="CHEBI:15378"/>
        <dbReference type="ChEBI" id="CHEBI:30011"/>
        <dbReference type="ChEBI" id="CHEBI:57856"/>
        <dbReference type="ChEBI" id="CHEBI:59789"/>
        <dbReference type="ChEBI" id="CHEBI:61891"/>
        <dbReference type="EC" id="2.1.1.297"/>
    </reaction>
</comment>
<dbReference type="GO" id="GO:0102559">
    <property type="term" value="F:peptide chain release factor N(5)-glutamine methyltransferase activity"/>
    <property type="evidence" value="ECO:0007669"/>
    <property type="project" value="UniProtKB-EC"/>
</dbReference>
<evidence type="ECO:0000256" key="3">
    <source>
        <dbReference type="ARBA" id="ARBA00022691"/>
    </source>
</evidence>
<keyword evidence="3 5" id="KW-0949">S-adenosyl-L-methionine</keyword>
<dbReference type="Proteomes" id="UP000663499">
    <property type="component" value="Chromosome"/>
</dbReference>
<dbReference type="Gene3D" id="1.10.8.10">
    <property type="entry name" value="DNA helicase RuvA subunit, C-terminal domain"/>
    <property type="match status" value="1"/>
</dbReference>
<dbReference type="HAMAP" id="MF_02126">
    <property type="entry name" value="RF_methyltr_PrmC"/>
    <property type="match status" value="1"/>
</dbReference>
<keyword evidence="2 5" id="KW-0808">Transferase</keyword>
<dbReference type="EMBL" id="CP071444">
    <property type="protein sequence ID" value="QSX07555.1"/>
    <property type="molecule type" value="Genomic_DNA"/>
</dbReference>
<comment type="similarity">
    <text evidence="5">Belongs to the protein N5-glutamine methyltransferase family. PrmC subfamily.</text>
</comment>
<evidence type="ECO:0000313" key="9">
    <source>
        <dbReference type="EMBL" id="QSX07555.1"/>
    </source>
</evidence>
<name>A0A975AHJ7_9FIRM</name>
<comment type="caution">
    <text evidence="5">Lacks conserved residue(s) required for the propagation of feature annotation.</text>
</comment>
<dbReference type="InterPro" id="IPR029063">
    <property type="entry name" value="SAM-dependent_MTases_sf"/>
</dbReference>
<keyword evidence="1 5" id="KW-0489">Methyltransferase</keyword>
<keyword evidence="10" id="KW-1185">Reference proteome</keyword>
<evidence type="ECO:0000259" key="7">
    <source>
        <dbReference type="Pfam" id="PF05175"/>
    </source>
</evidence>
<dbReference type="Pfam" id="PF17827">
    <property type="entry name" value="PrmC_N"/>
    <property type="match status" value="1"/>
</dbReference>
<dbReference type="KEGG" id="alka:J0B03_06855"/>
<evidence type="ECO:0000256" key="2">
    <source>
        <dbReference type="ARBA" id="ARBA00022679"/>
    </source>
</evidence>
<dbReference type="InterPro" id="IPR050320">
    <property type="entry name" value="N5-glutamine_MTase"/>
</dbReference>
<dbReference type="CDD" id="cd02440">
    <property type="entry name" value="AdoMet_MTases"/>
    <property type="match status" value="1"/>
</dbReference>
<sequence>MNIQELLVTGTRLLKEKEIPTPRLDSEVLLANRLSKDRVYFLSHGDERVLPEVERSFLQDIQRRSRLEPVAYITGKKEFMGLELEVDPHVLIPRPDTEILVEAAMDMLKEKTGFVHVLDIGTGSGAIAISLTRYLPQVKVTAVDIDPHALKTAKKNADKMGVADRIQFVWSDCFQNVEGIFDAIVSNPPYIDREEMKGLDANVVEFEPVKALYGGEDGLDFYREIARQAPGHLKKGGSSSLRSGVPRPRRSEGSWKKSVLDP</sequence>
<proteinExistence type="inferred from homology"/>
<dbReference type="PROSITE" id="PS00092">
    <property type="entry name" value="N6_MTASE"/>
    <property type="match status" value="1"/>
</dbReference>
<evidence type="ECO:0000259" key="8">
    <source>
        <dbReference type="Pfam" id="PF17827"/>
    </source>
</evidence>
<dbReference type="InterPro" id="IPR007848">
    <property type="entry name" value="Small_mtfrase_dom"/>
</dbReference>
<evidence type="ECO:0000313" key="10">
    <source>
        <dbReference type="Proteomes" id="UP000663499"/>
    </source>
</evidence>
<dbReference type="InterPro" id="IPR040758">
    <property type="entry name" value="PrmC_N"/>
</dbReference>
<feature type="region of interest" description="Disordered" evidence="6">
    <location>
        <begin position="231"/>
        <end position="262"/>
    </location>
</feature>
<feature type="binding site" evidence="5">
    <location>
        <position position="187"/>
    </location>
    <ligand>
        <name>S-adenosyl-L-methionine</name>
        <dbReference type="ChEBI" id="CHEBI:59789"/>
    </ligand>
</feature>
<accession>A0A975AHJ7</accession>